<feature type="region of interest" description="Disordered" evidence="4">
    <location>
        <begin position="1"/>
        <end position="56"/>
    </location>
</feature>
<evidence type="ECO:0000256" key="4">
    <source>
        <dbReference type="SAM" id="MobiDB-lite"/>
    </source>
</evidence>
<keyword evidence="1" id="KW-0805">Transcription regulation</keyword>
<dbReference type="PROSITE" id="PS01124">
    <property type="entry name" value="HTH_ARAC_FAMILY_2"/>
    <property type="match status" value="1"/>
</dbReference>
<dbReference type="AlphaFoldDB" id="A0A5C5ZUH6"/>
<feature type="compositionally biased region" description="Polar residues" evidence="4">
    <location>
        <begin position="10"/>
        <end position="19"/>
    </location>
</feature>
<dbReference type="SUPFAM" id="SSF51215">
    <property type="entry name" value="Regulatory protein AraC"/>
    <property type="match status" value="1"/>
</dbReference>
<accession>A0A5C5ZUH6</accession>
<dbReference type="InterPro" id="IPR037923">
    <property type="entry name" value="HTH-like"/>
</dbReference>
<evidence type="ECO:0000256" key="3">
    <source>
        <dbReference type="ARBA" id="ARBA00023163"/>
    </source>
</evidence>
<evidence type="ECO:0000259" key="5">
    <source>
        <dbReference type="PROSITE" id="PS01124"/>
    </source>
</evidence>
<sequence>MDTQHIGDTFASTEGQTRNAFWGGNAQGAPWRSGLSNKADWGNRSRHSSANQPLADETAGRDVVQYLPMTDTAVRCGVYLTGVGRTTSQPGEDYPPHQHPTLYHFDWRRGRTLPEYQVLLLTGAEGEYDSEKTGLVRFEGNVLLFVFPGVWHRYRPLPGTGWTERWLSLNGELVHRLIDSNAIELESPVVQLAEASGLIADLDELIDGVASSPDGASTFVGARAMGLLGDAVRLALTTGAESEDAVPASQRVEDPIVSRALEIIWNHSHSPPLGVGEIAKQLPVTRRTLDRRFSEALGHSVLDEINACRLSRAKRLLTETDLPVKTVSYLAGFPSRERMRVMFLGREGLTPSKYRGKCRTSKATA</sequence>
<dbReference type="GO" id="GO:0003700">
    <property type="term" value="F:DNA-binding transcription factor activity"/>
    <property type="evidence" value="ECO:0007669"/>
    <property type="project" value="InterPro"/>
</dbReference>
<dbReference type="InterPro" id="IPR018060">
    <property type="entry name" value="HTH_AraC"/>
</dbReference>
<evidence type="ECO:0000256" key="2">
    <source>
        <dbReference type="ARBA" id="ARBA00023125"/>
    </source>
</evidence>
<dbReference type="InterPro" id="IPR009057">
    <property type="entry name" value="Homeodomain-like_sf"/>
</dbReference>
<dbReference type="Pfam" id="PF02311">
    <property type="entry name" value="AraC_binding"/>
    <property type="match status" value="1"/>
</dbReference>
<evidence type="ECO:0000256" key="1">
    <source>
        <dbReference type="ARBA" id="ARBA00023015"/>
    </source>
</evidence>
<dbReference type="GO" id="GO:0043565">
    <property type="term" value="F:sequence-specific DNA binding"/>
    <property type="evidence" value="ECO:0007669"/>
    <property type="project" value="InterPro"/>
</dbReference>
<feature type="domain" description="HTH araC/xylS-type" evidence="5">
    <location>
        <begin position="258"/>
        <end position="357"/>
    </location>
</feature>
<dbReference type="SUPFAM" id="SSF46689">
    <property type="entry name" value="Homeodomain-like"/>
    <property type="match status" value="1"/>
</dbReference>
<dbReference type="SMART" id="SM00342">
    <property type="entry name" value="HTH_ARAC"/>
    <property type="match status" value="1"/>
</dbReference>
<keyword evidence="2" id="KW-0238">DNA-binding</keyword>
<comment type="caution">
    <text evidence="6">The sequence shown here is derived from an EMBL/GenBank/DDBJ whole genome shotgun (WGS) entry which is preliminary data.</text>
</comment>
<keyword evidence="3" id="KW-0804">Transcription</keyword>
<reference evidence="6 7" key="1">
    <citation type="submission" date="2019-02" db="EMBL/GenBank/DDBJ databases">
        <title>Deep-cultivation of Planctomycetes and their phenomic and genomic characterization uncovers novel biology.</title>
        <authorList>
            <person name="Wiegand S."/>
            <person name="Jogler M."/>
            <person name="Boedeker C."/>
            <person name="Pinto D."/>
            <person name="Vollmers J."/>
            <person name="Rivas-Marin E."/>
            <person name="Kohn T."/>
            <person name="Peeters S.H."/>
            <person name="Heuer A."/>
            <person name="Rast P."/>
            <person name="Oberbeckmann S."/>
            <person name="Bunk B."/>
            <person name="Jeske O."/>
            <person name="Meyerdierks A."/>
            <person name="Storesund J.E."/>
            <person name="Kallscheuer N."/>
            <person name="Luecker S."/>
            <person name="Lage O.M."/>
            <person name="Pohl T."/>
            <person name="Merkel B.J."/>
            <person name="Hornburger P."/>
            <person name="Mueller R.-W."/>
            <person name="Bruemmer F."/>
            <person name="Labrenz M."/>
            <person name="Spormann A.M."/>
            <person name="Op Den Camp H."/>
            <person name="Overmann J."/>
            <person name="Amann R."/>
            <person name="Jetten M.S.M."/>
            <person name="Mascher T."/>
            <person name="Medema M.H."/>
            <person name="Devos D.P."/>
            <person name="Kaster A.-K."/>
            <person name="Ovreas L."/>
            <person name="Rohde M."/>
            <person name="Galperin M.Y."/>
            <person name="Jogler C."/>
        </authorList>
    </citation>
    <scope>NUCLEOTIDE SEQUENCE [LARGE SCALE GENOMIC DNA]</scope>
    <source>
        <strain evidence="6 7">Mal64</strain>
    </source>
</reference>
<gene>
    <name evidence="6" type="primary">xylR_4</name>
    <name evidence="6" type="ORF">Mal64_14580</name>
</gene>
<dbReference type="Gene3D" id="1.10.10.60">
    <property type="entry name" value="Homeodomain-like"/>
    <property type="match status" value="1"/>
</dbReference>
<dbReference type="PANTHER" id="PTHR46796">
    <property type="entry name" value="HTH-TYPE TRANSCRIPTIONAL ACTIVATOR RHAS-RELATED"/>
    <property type="match status" value="1"/>
</dbReference>
<protein>
    <submittedName>
        <fullName evidence="6">Xylose operon regulatory protein</fullName>
    </submittedName>
</protein>
<proteinExistence type="predicted"/>
<dbReference type="Pfam" id="PF12833">
    <property type="entry name" value="HTH_18"/>
    <property type="match status" value="1"/>
</dbReference>
<dbReference type="Proteomes" id="UP000315440">
    <property type="component" value="Unassembled WGS sequence"/>
</dbReference>
<organism evidence="6 7">
    <name type="scientific">Pseudobythopirellula maris</name>
    <dbReference type="NCBI Taxonomy" id="2527991"/>
    <lineage>
        <taxon>Bacteria</taxon>
        <taxon>Pseudomonadati</taxon>
        <taxon>Planctomycetota</taxon>
        <taxon>Planctomycetia</taxon>
        <taxon>Pirellulales</taxon>
        <taxon>Lacipirellulaceae</taxon>
        <taxon>Pseudobythopirellula</taxon>
    </lineage>
</organism>
<evidence type="ECO:0000313" key="6">
    <source>
        <dbReference type="EMBL" id="TWT91059.1"/>
    </source>
</evidence>
<name>A0A5C5ZUH6_9BACT</name>
<evidence type="ECO:0000313" key="7">
    <source>
        <dbReference type="Proteomes" id="UP000315440"/>
    </source>
</evidence>
<dbReference type="InterPro" id="IPR003313">
    <property type="entry name" value="AraC-bd"/>
</dbReference>
<dbReference type="RefSeq" id="WP_146398458.1">
    <property type="nucleotide sequence ID" value="NZ_SJPQ01000001.1"/>
</dbReference>
<dbReference type="InterPro" id="IPR050204">
    <property type="entry name" value="AraC_XylS_family_regulators"/>
</dbReference>
<keyword evidence="7" id="KW-1185">Reference proteome</keyword>
<dbReference type="EMBL" id="SJPQ01000001">
    <property type="protein sequence ID" value="TWT91059.1"/>
    <property type="molecule type" value="Genomic_DNA"/>
</dbReference>
<dbReference type="OrthoDB" id="9805730at2"/>